<keyword evidence="4" id="KW-1185">Reference proteome</keyword>
<evidence type="ECO:0000313" key="3">
    <source>
        <dbReference type="EMBL" id="TEB21395.1"/>
    </source>
</evidence>
<dbReference type="Proteomes" id="UP000298030">
    <property type="component" value="Unassembled WGS sequence"/>
</dbReference>
<feature type="region of interest" description="Disordered" evidence="2">
    <location>
        <begin position="206"/>
        <end position="264"/>
    </location>
</feature>
<comment type="caution">
    <text evidence="3">The sequence shown here is derived from an EMBL/GenBank/DDBJ whole genome shotgun (WGS) entry which is preliminary data.</text>
</comment>
<protein>
    <submittedName>
        <fullName evidence="3">Uncharacterized protein</fullName>
    </submittedName>
</protein>
<gene>
    <name evidence="3" type="ORF">FA13DRAFT_1799923</name>
</gene>
<keyword evidence="1" id="KW-0175">Coiled coil</keyword>
<feature type="compositionally biased region" description="Basic and acidic residues" evidence="2">
    <location>
        <begin position="243"/>
        <end position="264"/>
    </location>
</feature>
<dbReference type="EMBL" id="QPFP01000112">
    <property type="protein sequence ID" value="TEB21395.1"/>
    <property type="molecule type" value="Genomic_DNA"/>
</dbReference>
<feature type="coiled-coil region" evidence="1">
    <location>
        <begin position="16"/>
        <end position="43"/>
    </location>
</feature>
<proteinExistence type="predicted"/>
<feature type="compositionally biased region" description="Basic and acidic residues" evidence="2">
    <location>
        <begin position="206"/>
        <end position="217"/>
    </location>
</feature>
<evidence type="ECO:0000256" key="1">
    <source>
        <dbReference type="SAM" id="Coils"/>
    </source>
</evidence>
<organism evidence="3 4">
    <name type="scientific">Coprinellus micaceus</name>
    <name type="common">Glistening ink-cap mushroom</name>
    <name type="synonym">Coprinus micaceus</name>
    <dbReference type="NCBI Taxonomy" id="71717"/>
    <lineage>
        <taxon>Eukaryota</taxon>
        <taxon>Fungi</taxon>
        <taxon>Dikarya</taxon>
        <taxon>Basidiomycota</taxon>
        <taxon>Agaricomycotina</taxon>
        <taxon>Agaricomycetes</taxon>
        <taxon>Agaricomycetidae</taxon>
        <taxon>Agaricales</taxon>
        <taxon>Agaricineae</taxon>
        <taxon>Psathyrellaceae</taxon>
        <taxon>Coprinellus</taxon>
    </lineage>
</organism>
<name>A0A4Y7SHT3_COPMI</name>
<accession>A0A4Y7SHT3</accession>
<reference evidence="3 4" key="1">
    <citation type="journal article" date="2019" name="Nat. Ecol. Evol.">
        <title>Megaphylogeny resolves global patterns of mushroom evolution.</title>
        <authorList>
            <person name="Varga T."/>
            <person name="Krizsan K."/>
            <person name="Foldi C."/>
            <person name="Dima B."/>
            <person name="Sanchez-Garcia M."/>
            <person name="Sanchez-Ramirez S."/>
            <person name="Szollosi G.J."/>
            <person name="Szarkandi J.G."/>
            <person name="Papp V."/>
            <person name="Albert L."/>
            <person name="Andreopoulos W."/>
            <person name="Angelini C."/>
            <person name="Antonin V."/>
            <person name="Barry K.W."/>
            <person name="Bougher N.L."/>
            <person name="Buchanan P."/>
            <person name="Buyck B."/>
            <person name="Bense V."/>
            <person name="Catcheside P."/>
            <person name="Chovatia M."/>
            <person name="Cooper J."/>
            <person name="Damon W."/>
            <person name="Desjardin D."/>
            <person name="Finy P."/>
            <person name="Geml J."/>
            <person name="Haridas S."/>
            <person name="Hughes K."/>
            <person name="Justo A."/>
            <person name="Karasinski D."/>
            <person name="Kautmanova I."/>
            <person name="Kiss B."/>
            <person name="Kocsube S."/>
            <person name="Kotiranta H."/>
            <person name="LaButti K.M."/>
            <person name="Lechner B.E."/>
            <person name="Liimatainen K."/>
            <person name="Lipzen A."/>
            <person name="Lukacs Z."/>
            <person name="Mihaltcheva S."/>
            <person name="Morgado L.N."/>
            <person name="Niskanen T."/>
            <person name="Noordeloos M.E."/>
            <person name="Ohm R.A."/>
            <person name="Ortiz-Santana B."/>
            <person name="Ovrebo C."/>
            <person name="Racz N."/>
            <person name="Riley R."/>
            <person name="Savchenko A."/>
            <person name="Shiryaev A."/>
            <person name="Soop K."/>
            <person name="Spirin V."/>
            <person name="Szebenyi C."/>
            <person name="Tomsovsky M."/>
            <person name="Tulloss R.E."/>
            <person name="Uehling J."/>
            <person name="Grigoriev I.V."/>
            <person name="Vagvolgyi C."/>
            <person name="Papp T."/>
            <person name="Martin F.M."/>
            <person name="Miettinen O."/>
            <person name="Hibbett D.S."/>
            <person name="Nagy L.G."/>
        </authorList>
    </citation>
    <scope>NUCLEOTIDE SEQUENCE [LARGE SCALE GENOMIC DNA]</scope>
    <source>
        <strain evidence="3 4">FP101781</strain>
    </source>
</reference>
<evidence type="ECO:0000313" key="4">
    <source>
        <dbReference type="Proteomes" id="UP000298030"/>
    </source>
</evidence>
<dbReference type="AlphaFoldDB" id="A0A4Y7SHT3"/>
<sequence>MPPVVVIPTLRKTRSTGNLAHEAKALEKEKEALRKKEHDQISQYSAFVHAQNEERYRELDKEIARHRRGKRAQLDSQGQTEGSDGGESEDDGDHLQEVARPSTSDAMKPMTKEAQKDRATQWQRMGSDAAVCNICSSLGTECYRGAVKGLKWRRECSVKVGDTTFGRCQRCLLKRERCTIERGSGTSGLRNVKEVEGLVGVKRKRVEEGERKGKESEASASSRPEKKLRRVTLEEPLDDDPSPDARQRRLSEKGHAQKIDQISKDLSRLLSEVDRLNRGRL</sequence>
<evidence type="ECO:0000256" key="2">
    <source>
        <dbReference type="SAM" id="MobiDB-lite"/>
    </source>
</evidence>
<feature type="region of interest" description="Disordered" evidence="2">
    <location>
        <begin position="58"/>
        <end position="110"/>
    </location>
</feature>